<dbReference type="InterPro" id="IPR007359">
    <property type="entry name" value="SigmaE_reg_RseC_MucC"/>
</dbReference>
<evidence type="ECO:0000256" key="1">
    <source>
        <dbReference type="SAM" id="Phobius"/>
    </source>
</evidence>
<evidence type="ECO:0000313" key="3">
    <source>
        <dbReference type="Proteomes" id="UP000190834"/>
    </source>
</evidence>
<dbReference type="OrthoDB" id="9795854at2"/>
<dbReference type="PANTHER" id="PTHR35867">
    <property type="entry name" value="PROTEIN RSEC"/>
    <property type="match status" value="1"/>
</dbReference>
<dbReference type="InterPro" id="IPR026268">
    <property type="entry name" value="RseC"/>
</dbReference>
<protein>
    <submittedName>
        <fullName evidence="2">Positive regulator of sigma(E), RseC/MucC</fullName>
    </submittedName>
</protein>
<organism evidence="2 3">
    <name type="scientific">Vibrio cincinnatiensis DSM 19608</name>
    <dbReference type="NCBI Taxonomy" id="1123491"/>
    <lineage>
        <taxon>Bacteria</taxon>
        <taxon>Pseudomonadati</taxon>
        <taxon>Pseudomonadota</taxon>
        <taxon>Gammaproteobacteria</taxon>
        <taxon>Vibrionales</taxon>
        <taxon>Vibrionaceae</taxon>
        <taxon>Vibrio</taxon>
    </lineage>
</organism>
<dbReference type="GeneID" id="70582727"/>
<dbReference type="STRING" id="1123491.SAMN02745782_01599"/>
<feature type="transmembrane region" description="Helical" evidence="1">
    <location>
        <begin position="110"/>
        <end position="130"/>
    </location>
</feature>
<sequence>MMTALATVSAVEPHSTGYWIDVSCEQQTSCRGCQSEKNCGTGIVSKAIGSKALTWRLNSEKPVSAGQVVEIGFPEKSLLQSAALVYLLPLLMMIAGAAIADIWLSPLLSLGEGVVIGCALLSMAFGVMLAKYYSIRLSKRSIQEVILLRVLGDPIL</sequence>
<dbReference type="EMBL" id="FUXB01000007">
    <property type="protein sequence ID" value="SJZ87939.1"/>
    <property type="molecule type" value="Genomic_DNA"/>
</dbReference>
<accession>A0A1T4P907</accession>
<keyword evidence="3" id="KW-1185">Reference proteome</keyword>
<keyword evidence="1" id="KW-1133">Transmembrane helix</keyword>
<gene>
    <name evidence="2" type="ORF">SAMN02745782_01599</name>
</gene>
<keyword evidence="1" id="KW-0812">Transmembrane</keyword>
<keyword evidence="1" id="KW-0472">Membrane</keyword>
<dbReference type="Pfam" id="PF04246">
    <property type="entry name" value="RseC_MucC"/>
    <property type="match status" value="1"/>
</dbReference>
<reference evidence="3" key="1">
    <citation type="submission" date="2017-02" db="EMBL/GenBank/DDBJ databases">
        <authorList>
            <person name="Varghese N."/>
            <person name="Submissions S."/>
        </authorList>
    </citation>
    <scope>NUCLEOTIDE SEQUENCE [LARGE SCALE GENOMIC DNA]</scope>
    <source>
        <strain evidence="3">DSM 19608</strain>
    </source>
</reference>
<dbReference type="AlphaFoldDB" id="A0A1T4P907"/>
<dbReference type="RefSeq" id="WP_078925995.1">
    <property type="nucleotide sequence ID" value="NZ_FUXB01000007.1"/>
</dbReference>
<dbReference type="PIRSF" id="PIRSF004923">
    <property type="entry name" value="RseC"/>
    <property type="match status" value="1"/>
</dbReference>
<dbReference type="Proteomes" id="UP000190834">
    <property type="component" value="Unassembled WGS sequence"/>
</dbReference>
<name>A0A1T4P907_VIBCI</name>
<feature type="transmembrane region" description="Helical" evidence="1">
    <location>
        <begin position="83"/>
        <end position="104"/>
    </location>
</feature>
<dbReference type="PANTHER" id="PTHR35867:SF1">
    <property type="entry name" value="PROTEIN RSEC"/>
    <property type="match status" value="1"/>
</dbReference>
<proteinExistence type="predicted"/>
<evidence type="ECO:0000313" key="2">
    <source>
        <dbReference type="EMBL" id="SJZ87939.1"/>
    </source>
</evidence>